<organism evidence="1 2">
    <name type="scientific">Litoreibacter ascidiaceicola</name>
    <dbReference type="NCBI Taxonomy" id="1486859"/>
    <lineage>
        <taxon>Bacteria</taxon>
        <taxon>Pseudomonadati</taxon>
        <taxon>Pseudomonadota</taxon>
        <taxon>Alphaproteobacteria</taxon>
        <taxon>Rhodobacterales</taxon>
        <taxon>Roseobacteraceae</taxon>
        <taxon>Litoreibacter</taxon>
    </lineage>
</organism>
<evidence type="ECO:0008006" key="3">
    <source>
        <dbReference type="Google" id="ProtNLM"/>
    </source>
</evidence>
<dbReference type="Gene3D" id="3.40.50.720">
    <property type="entry name" value="NAD(P)-binding Rossmann-like Domain"/>
    <property type="match status" value="1"/>
</dbReference>
<sequence length="43" mass="4675">MLKTNLRRAEPEHIAGAATYLASPALRFVTGITHPVDGEWVGQ</sequence>
<gene>
    <name evidence="1" type="ORF">SAMN05444273_101272</name>
</gene>
<reference evidence="2" key="1">
    <citation type="submission" date="2016-11" db="EMBL/GenBank/DDBJ databases">
        <authorList>
            <person name="Varghese N."/>
            <person name="Submissions S."/>
        </authorList>
    </citation>
    <scope>NUCLEOTIDE SEQUENCE [LARGE SCALE GENOMIC DNA]</scope>
    <source>
        <strain evidence="2">DSM 100566</strain>
    </source>
</reference>
<dbReference type="Proteomes" id="UP000184144">
    <property type="component" value="Unassembled WGS sequence"/>
</dbReference>
<protein>
    <recommendedName>
        <fullName evidence="3">Enoyl-(Acyl carrier protein) reductase</fullName>
    </recommendedName>
</protein>
<dbReference type="EMBL" id="FQUV01000001">
    <property type="protein sequence ID" value="SHE38392.1"/>
    <property type="molecule type" value="Genomic_DNA"/>
</dbReference>
<dbReference type="AlphaFoldDB" id="A0A1M4T1L8"/>
<keyword evidence="2" id="KW-1185">Reference proteome</keyword>
<evidence type="ECO:0000313" key="1">
    <source>
        <dbReference type="EMBL" id="SHE38392.1"/>
    </source>
</evidence>
<evidence type="ECO:0000313" key="2">
    <source>
        <dbReference type="Proteomes" id="UP000184144"/>
    </source>
</evidence>
<accession>A0A1M4T1L8</accession>
<dbReference type="InterPro" id="IPR036291">
    <property type="entry name" value="NAD(P)-bd_dom_sf"/>
</dbReference>
<dbReference type="STRING" id="1486859.SAMN05444273_101272"/>
<dbReference type="SUPFAM" id="SSF51735">
    <property type="entry name" value="NAD(P)-binding Rossmann-fold domains"/>
    <property type="match status" value="1"/>
</dbReference>
<proteinExistence type="predicted"/>
<name>A0A1M4T1L8_9RHOB</name>